<sequence length="247" mass="27241">MFLRVQIAFILLSASLVTHAEVKKITIYSDGVSCPGSCDAHVVFDKAMNGTEFAHKAGTKYAACKKNEECHICFESGGKQCLDVMYRGNGPHANTFDFTPKFYQQVCAGTPVQLLLADACNNMRESAKNLERRINCIATPDDNKCNNIIVLAESARKLDIPKYEKCLQQGEHAYNQSVPPAEQRALNCAYELHGSGINSKGKTWKKLLPAACRENTYVGRDGLDCCSGNTLTDGQLGLECKAFYPRR</sequence>
<dbReference type="Proteomes" id="UP000293850">
    <property type="component" value="Chromosome"/>
</dbReference>
<name>A0A4P6WLI9_9ENTR</name>
<feature type="signal peptide" evidence="1">
    <location>
        <begin position="1"/>
        <end position="20"/>
    </location>
</feature>
<dbReference type="RefSeq" id="WP_103771232.1">
    <property type="nucleotide sequence ID" value="NZ_CP037864.1"/>
</dbReference>
<organism evidence="2 3">
    <name type="scientific">Citrobacter arsenatis</name>
    <dbReference type="NCBI Taxonomy" id="2546350"/>
    <lineage>
        <taxon>Bacteria</taxon>
        <taxon>Pseudomonadati</taxon>
        <taxon>Pseudomonadota</taxon>
        <taxon>Gammaproteobacteria</taxon>
        <taxon>Enterobacterales</taxon>
        <taxon>Enterobacteriaceae</taxon>
        <taxon>Citrobacter</taxon>
    </lineage>
</organism>
<evidence type="ECO:0000256" key="1">
    <source>
        <dbReference type="SAM" id="SignalP"/>
    </source>
</evidence>
<proteinExistence type="predicted"/>
<keyword evidence="1" id="KW-0732">Signal</keyword>
<gene>
    <name evidence="2" type="ORF">E1B03_16295</name>
</gene>
<dbReference type="EMBL" id="CP037864">
    <property type="protein sequence ID" value="QBM23904.1"/>
    <property type="molecule type" value="Genomic_DNA"/>
</dbReference>
<evidence type="ECO:0000313" key="2">
    <source>
        <dbReference type="EMBL" id="QBM23904.1"/>
    </source>
</evidence>
<accession>A0A4P6WLI9</accession>
<evidence type="ECO:0000313" key="3">
    <source>
        <dbReference type="Proteomes" id="UP000293850"/>
    </source>
</evidence>
<keyword evidence="3" id="KW-1185">Reference proteome</keyword>
<reference evidence="2 3" key="1">
    <citation type="submission" date="2019-03" db="EMBL/GenBank/DDBJ databases">
        <title>Complete genome sequence of an arsenate-respiring bacteria, Citrobacter sp. LY-1.</title>
        <authorList>
            <person name="Wang H."/>
            <person name="Liu Y."/>
            <person name="Li Q."/>
            <person name="Huang J."/>
        </authorList>
    </citation>
    <scope>NUCLEOTIDE SEQUENCE [LARGE SCALE GENOMIC DNA]</scope>
    <source>
        <strain evidence="2 3">LY-1</strain>
    </source>
</reference>
<feature type="chain" id="PRO_5020607924" evidence="1">
    <location>
        <begin position="21"/>
        <end position="247"/>
    </location>
</feature>
<protein>
    <submittedName>
        <fullName evidence="2">Uncharacterized protein</fullName>
    </submittedName>
</protein>
<dbReference type="AlphaFoldDB" id="A0A4P6WLI9"/>
<dbReference type="KEGG" id="cars:E1B03_16295"/>